<evidence type="ECO:0000313" key="4">
    <source>
        <dbReference type="Proteomes" id="UP001497045"/>
    </source>
</evidence>
<comment type="caution">
    <text evidence="3">The sequence shown here is derived from an EMBL/GenBank/DDBJ whole genome shotgun (WGS) entry which is preliminary data.</text>
</comment>
<accession>A0ABU9IA17</accession>
<keyword evidence="1" id="KW-0732">Signal</keyword>
<evidence type="ECO:0000256" key="1">
    <source>
        <dbReference type="SAM" id="SignalP"/>
    </source>
</evidence>
<sequence length="129" mass="13414">MKISHTLAATYLLVAATIVSAQVVPEQDPPYPTPPAPVDEAATTEVAAPSYTDEQVAGFAAASLQLREVNANAELDDAAKMAEARSIVTSHGLDPETYNAIAVAARTDERLAARVQEAVSAKIANSPGQ</sequence>
<evidence type="ECO:0000313" key="3">
    <source>
        <dbReference type="EMBL" id="MEL1249055.1"/>
    </source>
</evidence>
<proteinExistence type="predicted"/>
<name>A0ABU9IA17_9SPHN</name>
<dbReference type="Pfam" id="PF13767">
    <property type="entry name" value="DUF4168"/>
    <property type="match status" value="1"/>
</dbReference>
<evidence type="ECO:0000259" key="2">
    <source>
        <dbReference type="Pfam" id="PF13767"/>
    </source>
</evidence>
<organism evidence="3 4">
    <name type="scientific">Aurantiacibacter gilvus</name>
    <dbReference type="NCBI Taxonomy" id="3139141"/>
    <lineage>
        <taxon>Bacteria</taxon>
        <taxon>Pseudomonadati</taxon>
        <taxon>Pseudomonadota</taxon>
        <taxon>Alphaproteobacteria</taxon>
        <taxon>Sphingomonadales</taxon>
        <taxon>Erythrobacteraceae</taxon>
        <taxon>Aurantiacibacter</taxon>
    </lineage>
</organism>
<dbReference type="EMBL" id="JBBYHV010000001">
    <property type="protein sequence ID" value="MEL1249055.1"/>
    <property type="molecule type" value="Genomic_DNA"/>
</dbReference>
<gene>
    <name evidence="3" type="ORF">AAEO60_00060</name>
</gene>
<dbReference type="Proteomes" id="UP001497045">
    <property type="component" value="Unassembled WGS sequence"/>
</dbReference>
<dbReference type="RefSeq" id="WP_341671597.1">
    <property type="nucleotide sequence ID" value="NZ_JBBYHV010000001.1"/>
</dbReference>
<reference evidence="3 4" key="1">
    <citation type="submission" date="2024-04" db="EMBL/GenBank/DDBJ databases">
        <title>Aurantiacibacter sp. DGU6 16S ribosomal RNA gene Genome sequencing and assembly.</title>
        <authorList>
            <person name="Park S."/>
        </authorList>
    </citation>
    <scope>NUCLEOTIDE SEQUENCE [LARGE SCALE GENOMIC DNA]</scope>
    <source>
        <strain evidence="3 4">DGU6</strain>
    </source>
</reference>
<feature type="domain" description="DUF4168" evidence="2">
    <location>
        <begin position="81"/>
        <end position="115"/>
    </location>
</feature>
<protein>
    <submittedName>
        <fullName evidence="3">DUF4168 domain-containing protein</fullName>
    </submittedName>
</protein>
<feature type="chain" id="PRO_5046946159" evidence="1">
    <location>
        <begin position="22"/>
        <end position="129"/>
    </location>
</feature>
<keyword evidence="4" id="KW-1185">Reference proteome</keyword>
<dbReference type="InterPro" id="IPR025433">
    <property type="entry name" value="DUF4168"/>
</dbReference>
<feature type="signal peptide" evidence="1">
    <location>
        <begin position="1"/>
        <end position="21"/>
    </location>
</feature>